<organism evidence="1 2">
    <name type="scientific">Caerostris extrusa</name>
    <name type="common">Bark spider</name>
    <name type="synonym">Caerostris bankana</name>
    <dbReference type="NCBI Taxonomy" id="172846"/>
    <lineage>
        <taxon>Eukaryota</taxon>
        <taxon>Metazoa</taxon>
        <taxon>Ecdysozoa</taxon>
        <taxon>Arthropoda</taxon>
        <taxon>Chelicerata</taxon>
        <taxon>Arachnida</taxon>
        <taxon>Araneae</taxon>
        <taxon>Araneomorphae</taxon>
        <taxon>Entelegynae</taxon>
        <taxon>Araneoidea</taxon>
        <taxon>Araneidae</taxon>
        <taxon>Caerostris</taxon>
    </lineage>
</organism>
<gene>
    <name evidence="1" type="ORF">CEXT_709111</name>
</gene>
<dbReference type="Proteomes" id="UP001054945">
    <property type="component" value="Unassembled WGS sequence"/>
</dbReference>
<protein>
    <submittedName>
        <fullName evidence="1">Uncharacterized protein</fullName>
    </submittedName>
</protein>
<proteinExistence type="predicted"/>
<name>A0AAV4VXH6_CAEEX</name>
<evidence type="ECO:0000313" key="2">
    <source>
        <dbReference type="Proteomes" id="UP001054945"/>
    </source>
</evidence>
<accession>A0AAV4VXH6</accession>
<dbReference type="AlphaFoldDB" id="A0AAV4VXH6"/>
<sequence length="126" mass="14518">MPEPYFSATTHHTKYPVTTPLRKRTRHTNSILLQLKMFPVLLPKMRLGLIPTHLARELCAGRGLTDGQSVAFRHPLPLQLSCHLRQLLQPPSEDPRIPVHIYSRDDRANMKRKTATYDIHLHIGDE</sequence>
<reference evidence="1 2" key="1">
    <citation type="submission" date="2021-06" db="EMBL/GenBank/DDBJ databases">
        <title>Caerostris extrusa draft genome.</title>
        <authorList>
            <person name="Kono N."/>
            <person name="Arakawa K."/>
        </authorList>
    </citation>
    <scope>NUCLEOTIDE SEQUENCE [LARGE SCALE GENOMIC DNA]</scope>
</reference>
<dbReference type="EMBL" id="BPLR01015295">
    <property type="protein sequence ID" value="GIY75047.1"/>
    <property type="molecule type" value="Genomic_DNA"/>
</dbReference>
<comment type="caution">
    <text evidence="1">The sequence shown here is derived from an EMBL/GenBank/DDBJ whole genome shotgun (WGS) entry which is preliminary data.</text>
</comment>
<evidence type="ECO:0000313" key="1">
    <source>
        <dbReference type="EMBL" id="GIY75047.1"/>
    </source>
</evidence>
<keyword evidence="2" id="KW-1185">Reference proteome</keyword>